<gene>
    <name evidence="1" type="ORF">PRABACTJOHN_00660</name>
</gene>
<dbReference type="HOGENOM" id="CLU_3314049_0_0_10"/>
<name>B7B6L5_9BACT</name>
<accession>B7B6L5</accession>
<reference evidence="1 2" key="1">
    <citation type="submission" date="2008-10" db="EMBL/GenBank/DDBJ databases">
        <title>Draft genome sequence of Parabacteroides johnsonii (DSM 18315).</title>
        <authorList>
            <person name="Sudarsanam P."/>
            <person name="Ley R."/>
            <person name="Guruge J."/>
            <person name="Turnbaugh P.J."/>
            <person name="Mahowald M."/>
            <person name="Liep D."/>
            <person name="Gordon J."/>
        </authorList>
    </citation>
    <scope>NUCLEOTIDE SEQUENCE [LARGE SCALE GENOMIC DNA]</scope>
    <source>
        <strain evidence="1 2">DSM 18315</strain>
    </source>
</reference>
<evidence type="ECO:0000313" key="2">
    <source>
        <dbReference type="Proteomes" id="UP000005510"/>
    </source>
</evidence>
<comment type="caution">
    <text evidence="1">The sequence shown here is derived from an EMBL/GenBank/DDBJ whole genome shotgun (WGS) entry which is preliminary data.</text>
</comment>
<protein>
    <submittedName>
        <fullName evidence="1">Uncharacterized protein</fullName>
    </submittedName>
</protein>
<reference evidence="1 2" key="2">
    <citation type="submission" date="2008-10" db="EMBL/GenBank/DDBJ databases">
        <authorList>
            <person name="Fulton L."/>
            <person name="Clifton S."/>
            <person name="Fulton B."/>
            <person name="Xu J."/>
            <person name="Minx P."/>
            <person name="Pepin K.H."/>
            <person name="Johnson M."/>
            <person name="Bhonagiri V."/>
            <person name="Nash W.E."/>
            <person name="Mardis E.R."/>
            <person name="Wilson R.K."/>
        </authorList>
    </citation>
    <scope>NUCLEOTIDE SEQUENCE [LARGE SCALE GENOMIC DNA]</scope>
    <source>
        <strain evidence="1 2">DSM 18315</strain>
    </source>
</reference>
<proteinExistence type="predicted"/>
<sequence>MSNCSSIFFYRVYIKDNRGGTNYVIKNKEKFNLCCRAGI</sequence>
<evidence type="ECO:0000313" key="1">
    <source>
        <dbReference type="EMBL" id="EEC97909.1"/>
    </source>
</evidence>
<dbReference type="Proteomes" id="UP000005510">
    <property type="component" value="Unassembled WGS sequence"/>
</dbReference>
<dbReference type="EMBL" id="ABYH01000046">
    <property type="protein sequence ID" value="EEC97909.1"/>
    <property type="molecule type" value="Genomic_DNA"/>
</dbReference>
<organism evidence="1 2">
    <name type="scientific">Parabacteroides johnsonii DSM 18315</name>
    <dbReference type="NCBI Taxonomy" id="537006"/>
    <lineage>
        <taxon>Bacteria</taxon>
        <taxon>Pseudomonadati</taxon>
        <taxon>Bacteroidota</taxon>
        <taxon>Bacteroidia</taxon>
        <taxon>Bacteroidales</taxon>
        <taxon>Tannerellaceae</taxon>
        <taxon>Parabacteroides</taxon>
    </lineage>
</organism>
<dbReference type="AlphaFoldDB" id="B7B6L5"/>